<evidence type="ECO:0000313" key="1">
    <source>
        <dbReference type="EMBL" id="WMV25119.1"/>
    </source>
</evidence>
<proteinExistence type="predicted"/>
<dbReference type="Proteomes" id="UP001234989">
    <property type="component" value="Chromosome 4"/>
</dbReference>
<evidence type="ECO:0000313" key="2">
    <source>
        <dbReference type="Proteomes" id="UP001234989"/>
    </source>
</evidence>
<dbReference type="AlphaFoldDB" id="A0AAF0TMR4"/>
<protein>
    <submittedName>
        <fullName evidence="1">Uncharacterized protein</fullName>
    </submittedName>
</protein>
<dbReference type="EMBL" id="CP133615">
    <property type="protein sequence ID" value="WMV25119.1"/>
    <property type="molecule type" value="Genomic_DNA"/>
</dbReference>
<organism evidence="1 2">
    <name type="scientific">Solanum verrucosum</name>
    <dbReference type="NCBI Taxonomy" id="315347"/>
    <lineage>
        <taxon>Eukaryota</taxon>
        <taxon>Viridiplantae</taxon>
        <taxon>Streptophyta</taxon>
        <taxon>Embryophyta</taxon>
        <taxon>Tracheophyta</taxon>
        <taxon>Spermatophyta</taxon>
        <taxon>Magnoliopsida</taxon>
        <taxon>eudicotyledons</taxon>
        <taxon>Gunneridae</taxon>
        <taxon>Pentapetalae</taxon>
        <taxon>asterids</taxon>
        <taxon>lamiids</taxon>
        <taxon>Solanales</taxon>
        <taxon>Solanaceae</taxon>
        <taxon>Solanoideae</taxon>
        <taxon>Solaneae</taxon>
        <taxon>Solanum</taxon>
    </lineage>
</organism>
<name>A0AAF0TMR4_SOLVR</name>
<keyword evidence="2" id="KW-1185">Reference proteome</keyword>
<gene>
    <name evidence="1" type="ORF">MTR67_018504</name>
</gene>
<reference evidence="1" key="1">
    <citation type="submission" date="2023-08" db="EMBL/GenBank/DDBJ databases">
        <title>A de novo genome assembly of Solanum verrucosum Schlechtendal, a Mexican diploid species geographically isolated from the other diploid A-genome species in potato relatives.</title>
        <authorList>
            <person name="Hosaka K."/>
        </authorList>
    </citation>
    <scope>NUCLEOTIDE SEQUENCE</scope>
    <source>
        <tissue evidence="1">Young leaves</tissue>
    </source>
</reference>
<sequence length="89" mass="10353">MAGQNPDLISLKQTQICLSEPRLKWGSCFCKLSLRGCNTPYPKIEISDFWCYRWNSRTPSTDHRWTHGPSCRSVVHDRKLPQNSVRKFG</sequence>
<accession>A0AAF0TMR4</accession>